<dbReference type="Proteomes" id="UP000753802">
    <property type="component" value="Unassembled WGS sequence"/>
</dbReference>
<sequence length="553" mass="63141">MAAKYIPYLLILLLTARSAAAQRTAVDTAKQVGTTLLIKHGDLLRMDAIDSVHTLTSLSKIKGGRQSYVSQDKTDFFADSMVVNHYDNSLEAFGNVHINDADSVHTYAQYVKYLGKEKKAFLKRKVRLTDGKGELTTEELEYDVTVKIGTYLKGGKLVNKKSVLTSTEGYYYGETKDVIFKKKVVLIDPEYKVITDTLQYNTNTEIANFTSPTTIYSDSGRRTIKTRLGYFDMKNKRGILNKRSVAEDSTATFTADDMAVDDSTKMDEFRGNVVYRGKDTAKGYDLIANNVKTNRKKDIFLATQKPILIIKQGKDSVFVTADTFYSARLSDLKKFRQLPDVRDSAGRDTLSPPVDYSIKADSSNNKYFEAYYNVKIYMDSVQSVCDSLFYSLQDSVFRLFKNPVLWSRNSQVTGDTIYLYIKNKNPERLYVFENAMAIGRVDSTQYFNQAKSNTINARFFDGKISSLHLKGSAENVYYSQDEKNRFRSVDKAKSSAINILFDSNNKVRRISYIQGYDDIQYPMRQINHEELKLRGFKWLEDRRPKSKFDILGN</sequence>
<name>A0ABW9ZTB3_9BACT</name>
<comment type="caution">
    <text evidence="3">The sequence shown here is derived from an EMBL/GenBank/DDBJ whole genome shotgun (WGS) entry which is preliminary data.</text>
</comment>
<feature type="domain" description="Organic solvent tolerance-like N-terminal" evidence="2">
    <location>
        <begin position="65"/>
        <end position="196"/>
    </location>
</feature>
<keyword evidence="4" id="KW-1185">Reference proteome</keyword>
<protein>
    <recommendedName>
        <fullName evidence="2">Organic solvent tolerance-like N-terminal domain-containing protein</fullName>
    </recommendedName>
</protein>
<proteinExistence type="predicted"/>
<organism evidence="3 4">
    <name type="scientific">Sediminibacterium roseum</name>
    <dbReference type="NCBI Taxonomy" id="1978412"/>
    <lineage>
        <taxon>Bacteria</taxon>
        <taxon>Pseudomonadati</taxon>
        <taxon>Bacteroidota</taxon>
        <taxon>Chitinophagia</taxon>
        <taxon>Chitinophagales</taxon>
        <taxon>Chitinophagaceae</taxon>
        <taxon>Sediminibacterium</taxon>
    </lineage>
</organism>
<dbReference type="EMBL" id="JAACJS010000012">
    <property type="protein sequence ID" value="NCI50366.1"/>
    <property type="molecule type" value="Genomic_DNA"/>
</dbReference>
<reference evidence="3 4" key="1">
    <citation type="submission" date="2020-01" db="EMBL/GenBank/DDBJ databases">
        <title>Genome analysis.</title>
        <authorList>
            <person name="Wu S."/>
            <person name="Wang G."/>
        </authorList>
    </citation>
    <scope>NUCLEOTIDE SEQUENCE [LARGE SCALE GENOMIC DNA]</scope>
    <source>
        <strain evidence="3 4">SYL130</strain>
    </source>
</reference>
<gene>
    <name evidence="3" type="ORF">GWC95_10565</name>
</gene>
<evidence type="ECO:0000313" key="3">
    <source>
        <dbReference type="EMBL" id="NCI50366.1"/>
    </source>
</evidence>
<evidence type="ECO:0000259" key="2">
    <source>
        <dbReference type="Pfam" id="PF13100"/>
    </source>
</evidence>
<dbReference type="Gene3D" id="2.60.450.10">
    <property type="entry name" value="Lipopolysaccharide (LPS) transport protein A like domain"/>
    <property type="match status" value="2"/>
</dbReference>
<keyword evidence="1" id="KW-0732">Signal</keyword>
<feature type="signal peptide" evidence="1">
    <location>
        <begin position="1"/>
        <end position="21"/>
    </location>
</feature>
<feature type="chain" id="PRO_5046284647" description="Organic solvent tolerance-like N-terminal domain-containing protein" evidence="1">
    <location>
        <begin position="22"/>
        <end position="553"/>
    </location>
</feature>
<accession>A0ABW9ZTB3</accession>
<dbReference type="InterPro" id="IPR005653">
    <property type="entry name" value="OstA-like_N"/>
</dbReference>
<dbReference type="Pfam" id="PF13100">
    <property type="entry name" value="OstA_2"/>
    <property type="match status" value="1"/>
</dbReference>
<evidence type="ECO:0000256" key="1">
    <source>
        <dbReference type="SAM" id="SignalP"/>
    </source>
</evidence>
<evidence type="ECO:0000313" key="4">
    <source>
        <dbReference type="Proteomes" id="UP000753802"/>
    </source>
</evidence>
<dbReference type="RefSeq" id="WP_161818668.1">
    <property type="nucleotide sequence ID" value="NZ_JAACJS010000012.1"/>
</dbReference>